<dbReference type="InterPro" id="IPR008995">
    <property type="entry name" value="Mo/tungstate-bd_C_term_dom"/>
</dbReference>
<evidence type="ECO:0000256" key="4">
    <source>
        <dbReference type="ARBA" id="ARBA00022840"/>
    </source>
</evidence>
<dbReference type="GO" id="GO:0016887">
    <property type="term" value="F:ATP hydrolysis activity"/>
    <property type="evidence" value="ECO:0007669"/>
    <property type="project" value="InterPro"/>
</dbReference>
<dbReference type="InterPro" id="IPR003593">
    <property type="entry name" value="AAA+_ATPase"/>
</dbReference>
<dbReference type="Gene3D" id="3.40.50.300">
    <property type="entry name" value="P-loop containing nucleotide triphosphate hydrolases"/>
    <property type="match status" value="1"/>
</dbReference>
<feature type="domain" description="ABC transporter" evidence="5">
    <location>
        <begin position="2"/>
        <end position="226"/>
    </location>
</feature>
<reference evidence="6 7" key="1">
    <citation type="submission" date="2020-08" db="EMBL/GenBank/DDBJ databases">
        <title>Genomic Encyclopedia of Type Strains, Phase IV (KMG-IV): sequencing the most valuable type-strain genomes for metagenomic binning, comparative biology and taxonomic classification.</title>
        <authorList>
            <person name="Goeker M."/>
        </authorList>
    </citation>
    <scope>NUCLEOTIDE SEQUENCE [LARGE SCALE GENOMIC DNA]</scope>
    <source>
        <strain evidence="6 7">DSM 103570</strain>
    </source>
</reference>
<keyword evidence="4 6" id="KW-0067">ATP-binding</keyword>
<evidence type="ECO:0000256" key="2">
    <source>
        <dbReference type="ARBA" id="ARBA00022448"/>
    </source>
</evidence>
<dbReference type="GO" id="GO:0005524">
    <property type="term" value="F:ATP binding"/>
    <property type="evidence" value="ECO:0007669"/>
    <property type="project" value="UniProtKB-KW"/>
</dbReference>
<name>A0A7W6HCG4_9HYPH</name>
<keyword evidence="2" id="KW-0813">Transport</keyword>
<dbReference type="RefSeq" id="WP_343058682.1">
    <property type="nucleotide sequence ID" value="NZ_JAAAMM010000002.1"/>
</dbReference>
<proteinExistence type="inferred from homology"/>
<dbReference type="PANTHER" id="PTHR42781:SF4">
    <property type="entry name" value="SPERMIDINE_PUTRESCINE IMPORT ATP-BINDING PROTEIN POTA"/>
    <property type="match status" value="1"/>
</dbReference>
<keyword evidence="7" id="KW-1185">Reference proteome</keyword>
<accession>A0A7W6HCG4</accession>
<evidence type="ECO:0000313" key="7">
    <source>
        <dbReference type="Proteomes" id="UP000588647"/>
    </source>
</evidence>
<dbReference type="InterPro" id="IPR050093">
    <property type="entry name" value="ABC_SmlMolc_Importer"/>
</dbReference>
<evidence type="ECO:0000256" key="1">
    <source>
        <dbReference type="ARBA" id="ARBA00005417"/>
    </source>
</evidence>
<evidence type="ECO:0000256" key="3">
    <source>
        <dbReference type="ARBA" id="ARBA00022741"/>
    </source>
</evidence>
<gene>
    <name evidence="6" type="ORF">GGR03_001662</name>
</gene>
<dbReference type="EMBL" id="JACIEM010000002">
    <property type="protein sequence ID" value="MBB4002587.1"/>
    <property type="molecule type" value="Genomic_DNA"/>
</dbReference>
<organism evidence="6 7">
    <name type="scientific">Aurantimonas endophytica</name>
    <dbReference type="NCBI Taxonomy" id="1522175"/>
    <lineage>
        <taxon>Bacteria</taxon>
        <taxon>Pseudomonadati</taxon>
        <taxon>Pseudomonadota</taxon>
        <taxon>Alphaproteobacteria</taxon>
        <taxon>Hyphomicrobiales</taxon>
        <taxon>Aurantimonadaceae</taxon>
        <taxon>Aurantimonas</taxon>
    </lineage>
</organism>
<dbReference type="AlphaFoldDB" id="A0A7W6HCG4"/>
<evidence type="ECO:0000259" key="5">
    <source>
        <dbReference type="PROSITE" id="PS50893"/>
    </source>
</evidence>
<dbReference type="SUPFAM" id="SSF52540">
    <property type="entry name" value="P-loop containing nucleoside triphosphate hydrolases"/>
    <property type="match status" value="1"/>
</dbReference>
<evidence type="ECO:0000313" key="6">
    <source>
        <dbReference type="EMBL" id="MBB4002587.1"/>
    </source>
</evidence>
<dbReference type="InterPro" id="IPR013611">
    <property type="entry name" value="Transp-assoc_OB_typ2"/>
</dbReference>
<protein>
    <submittedName>
        <fullName evidence="6">Spermidine/putrescine transport system ATP-binding protein</fullName>
    </submittedName>
</protein>
<dbReference type="PROSITE" id="PS50893">
    <property type="entry name" value="ABC_TRANSPORTER_2"/>
    <property type="match status" value="1"/>
</dbReference>
<comment type="similarity">
    <text evidence="1">Belongs to the ABC transporter superfamily.</text>
</comment>
<dbReference type="InterPro" id="IPR017871">
    <property type="entry name" value="ABC_transporter-like_CS"/>
</dbReference>
<dbReference type="InterPro" id="IPR027417">
    <property type="entry name" value="P-loop_NTPase"/>
</dbReference>
<dbReference type="GO" id="GO:0022857">
    <property type="term" value="F:transmembrane transporter activity"/>
    <property type="evidence" value="ECO:0007669"/>
    <property type="project" value="InterPro"/>
</dbReference>
<dbReference type="PANTHER" id="PTHR42781">
    <property type="entry name" value="SPERMIDINE/PUTRESCINE IMPORT ATP-BINDING PROTEIN POTA"/>
    <property type="match status" value="1"/>
</dbReference>
<dbReference type="PROSITE" id="PS00211">
    <property type="entry name" value="ABC_TRANSPORTER_1"/>
    <property type="match status" value="1"/>
</dbReference>
<dbReference type="GO" id="GO:0043190">
    <property type="term" value="C:ATP-binding cassette (ABC) transporter complex"/>
    <property type="evidence" value="ECO:0007669"/>
    <property type="project" value="InterPro"/>
</dbReference>
<dbReference type="SUPFAM" id="SSF50331">
    <property type="entry name" value="MOP-like"/>
    <property type="match status" value="1"/>
</dbReference>
<keyword evidence="3" id="KW-0547">Nucleotide-binding</keyword>
<dbReference type="Proteomes" id="UP000588647">
    <property type="component" value="Unassembled WGS sequence"/>
</dbReference>
<dbReference type="Pfam" id="PF00005">
    <property type="entry name" value="ABC_tran"/>
    <property type="match status" value="1"/>
</dbReference>
<dbReference type="Pfam" id="PF08402">
    <property type="entry name" value="TOBE_2"/>
    <property type="match status" value="1"/>
</dbReference>
<dbReference type="InterPro" id="IPR003439">
    <property type="entry name" value="ABC_transporter-like_ATP-bd"/>
</dbReference>
<dbReference type="SMART" id="SM00382">
    <property type="entry name" value="AAA"/>
    <property type="match status" value="1"/>
</dbReference>
<comment type="caution">
    <text evidence="6">The sequence shown here is derived from an EMBL/GenBank/DDBJ whole genome shotgun (WGS) entry which is preliminary data.</text>
</comment>
<dbReference type="FunFam" id="3.40.50.300:FF:000133">
    <property type="entry name" value="Spermidine/putrescine import ATP-binding protein PotA"/>
    <property type="match status" value="1"/>
</dbReference>
<sequence length="339" mass="36803">MSKTFGRHQAVRDVSLTIEPGEFVSLLGPSGCGKTTLLRLIAGFLSVDRGTISIEGADLTGLPPQRRPLNTVFQNYALFPHLTVAENVAYGPRRGGAGKAEADSLAADALELVGLVDFGNRYPRQMSGGQQQRVALARAIVNRPKLLLLDEPLSALDLQLRKRMQIELKQLQEKLGVAFVFVTHDQEEAMAMSDRIAVMNSGRIEQLGTGAEIYRRPATRFVAEFIGEANLLPVEDGDGGPLRVRSAKEESGRVAVVRFEHLRIDPNGAAQDSDPATTRLDGHIETVTTIGGATNIHVAALGHTLTGRRLGIVEEFAPGQPVTVSFRRQDVHIIEDPRP</sequence>
<dbReference type="GO" id="GO:0015847">
    <property type="term" value="P:putrescine transport"/>
    <property type="evidence" value="ECO:0007669"/>
    <property type="project" value="UniProtKB-ARBA"/>
</dbReference>